<organism evidence="1 2">
    <name type="scientific">Zingiber officinale</name>
    <name type="common">Ginger</name>
    <name type="synonym">Amomum zingiber</name>
    <dbReference type="NCBI Taxonomy" id="94328"/>
    <lineage>
        <taxon>Eukaryota</taxon>
        <taxon>Viridiplantae</taxon>
        <taxon>Streptophyta</taxon>
        <taxon>Embryophyta</taxon>
        <taxon>Tracheophyta</taxon>
        <taxon>Spermatophyta</taxon>
        <taxon>Magnoliopsida</taxon>
        <taxon>Liliopsida</taxon>
        <taxon>Zingiberales</taxon>
        <taxon>Zingiberaceae</taxon>
        <taxon>Zingiber</taxon>
    </lineage>
</organism>
<dbReference type="EMBL" id="JACMSC010000010">
    <property type="protein sequence ID" value="KAG6505360.1"/>
    <property type="molecule type" value="Genomic_DNA"/>
</dbReference>
<comment type="caution">
    <text evidence="1">The sequence shown here is derived from an EMBL/GenBank/DDBJ whole genome shotgun (WGS) entry which is preliminary data.</text>
</comment>
<name>A0A8J5L9Y5_ZINOF</name>
<dbReference type="AlphaFoldDB" id="A0A8J5L9Y5"/>
<keyword evidence="2" id="KW-1185">Reference proteome</keyword>
<proteinExistence type="predicted"/>
<evidence type="ECO:0000313" key="1">
    <source>
        <dbReference type="EMBL" id="KAG6505360.1"/>
    </source>
</evidence>
<gene>
    <name evidence="1" type="ORF">ZIOFF_037716</name>
</gene>
<reference evidence="1 2" key="1">
    <citation type="submission" date="2020-08" db="EMBL/GenBank/DDBJ databases">
        <title>Plant Genome Project.</title>
        <authorList>
            <person name="Zhang R.-G."/>
        </authorList>
    </citation>
    <scope>NUCLEOTIDE SEQUENCE [LARGE SCALE GENOMIC DNA]</scope>
    <source>
        <tissue evidence="1">Rhizome</tissue>
    </source>
</reference>
<protein>
    <submittedName>
        <fullName evidence="1">Uncharacterized protein</fullName>
    </submittedName>
</protein>
<accession>A0A8J5L9Y5</accession>
<evidence type="ECO:0000313" key="2">
    <source>
        <dbReference type="Proteomes" id="UP000734854"/>
    </source>
</evidence>
<dbReference type="Proteomes" id="UP000734854">
    <property type="component" value="Unassembled WGS sequence"/>
</dbReference>
<sequence length="203" mass="22349">MKASRRLAGSTRGTGWRAFGWNRKDFPSQSLPLLSPCNGFRCSSPLAALSSLSLHPPSRRFHLFNTSHFSSSIRFHTVPKLAAAPRDDIDTSFFDNLDPNAKITFEPAAPPEGYVPPPAFDELPLESEEAIAADFEEIYGPAYSGESVIGNDIYVMDAKLKKASGILGRNKREKPNDGFEERVVQVRRVTKVVKGESSPLQPS</sequence>